<dbReference type="InterPro" id="IPR036514">
    <property type="entry name" value="SGNH_hydro_sf"/>
</dbReference>
<dbReference type="GO" id="GO:0016788">
    <property type="term" value="F:hydrolase activity, acting on ester bonds"/>
    <property type="evidence" value="ECO:0007669"/>
    <property type="project" value="UniProtKB-ARBA"/>
</dbReference>
<evidence type="ECO:0000313" key="4">
    <source>
        <dbReference type="Proteomes" id="UP000617628"/>
    </source>
</evidence>
<dbReference type="PANTHER" id="PTHR31988:SF19">
    <property type="entry name" value="9-O-ACETYL-N-ACETYLNEURAMINIC ACID DEACETYLASE-RELATED"/>
    <property type="match status" value="1"/>
</dbReference>
<organism evidence="3 4">
    <name type="scientific">Pelagicoccus mobilis</name>
    <dbReference type="NCBI Taxonomy" id="415221"/>
    <lineage>
        <taxon>Bacteria</taxon>
        <taxon>Pseudomonadati</taxon>
        <taxon>Verrucomicrobiota</taxon>
        <taxon>Opitutia</taxon>
        <taxon>Puniceicoccales</taxon>
        <taxon>Pelagicoccaceae</taxon>
        <taxon>Pelagicoccus</taxon>
    </lineage>
</organism>
<gene>
    <name evidence="3" type="ORF">JIN87_07700</name>
</gene>
<dbReference type="EMBL" id="JAENIL010000011">
    <property type="protein sequence ID" value="MBK1876746.1"/>
    <property type="molecule type" value="Genomic_DNA"/>
</dbReference>
<dbReference type="AlphaFoldDB" id="A0A934RUN0"/>
<evidence type="ECO:0000259" key="2">
    <source>
        <dbReference type="Pfam" id="PF03629"/>
    </source>
</evidence>
<evidence type="ECO:0000256" key="1">
    <source>
        <dbReference type="ARBA" id="ARBA00022801"/>
    </source>
</evidence>
<dbReference type="InterPro" id="IPR005181">
    <property type="entry name" value="SASA"/>
</dbReference>
<dbReference type="InterPro" id="IPR052940">
    <property type="entry name" value="Carb_Esterase_6"/>
</dbReference>
<dbReference type="Pfam" id="PF03629">
    <property type="entry name" value="SASA"/>
    <property type="match status" value="1"/>
</dbReference>
<comment type="caution">
    <text evidence="3">The sequence shown here is derived from an EMBL/GenBank/DDBJ whole genome shotgun (WGS) entry which is preliminary data.</text>
</comment>
<dbReference type="PANTHER" id="PTHR31988">
    <property type="entry name" value="ESTERASE, PUTATIVE (DUF303)-RELATED"/>
    <property type="match status" value="1"/>
</dbReference>
<dbReference type="SUPFAM" id="SSF52266">
    <property type="entry name" value="SGNH hydrolase"/>
    <property type="match status" value="1"/>
</dbReference>
<dbReference type="Gene3D" id="3.40.50.1110">
    <property type="entry name" value="SGNH hydrolase"/>
    <property type="match status" value="1"/>
</dbReference>
<keyword evidence="4" id="KW-1185">Reference proteome</keyword>
<keyword evidence="1" id="KW-0378">Hydrolase</keyword>
<evidence type="ECO:0000313" key="3">
    <source>
        <dbReference type="EMBL" id="MBK1876746.1"/>
    </source>
</evidence>
<name>A0A934RUN0_9BACT</name>
<sequence length="299" mass="32510">MKTYPAFLVVALSIASLAFGKEYQVYLLAGQSNMDGYGYVKDLPAGYAEFAGEVRIFHGNMAADDEPRDGRGIWEELSAGHGTGFESDGKSNKLSNRFGPELGFAKILSAQEPDTPIAFVKYARGGTALDPQSTQHFGRWHFEYKEGEGINQWDHCLATIRNAFEDADVDGDGEADRLVPAGIVWMQGESDANELGPASRYASNLARTIALFRAALRDDDLPVVIGRISDSGMEDGGVVWEFGNVVRAQQAAFCEGDANAALVTSTDAYGYSDKWHYDSAGYIDLGEQFAKAMLELQGE</sequence>
<feature type="domain" description="Sialate O-acetylesterase" evidence="2">
    <location>
        <begin position="23"/>
        <end position="294"/>
    </location>
</feature>
<protein>
    <recommendedName>
        <fullName evidence="2">Sialate O-acetylesterase domain-containing protein</fullName>
    </recommendedName>
</protein>
<reference evidence="3" key="1">
    <citation type="submission" date="2021-01" db="EMBL/GenBank/DDBJ databases">
        <title>Modified the classification status of verrucomicrobia.</title>
        <authorList>
            <person name="Feng X."/>
        </authorList>
    </citation>
    <scope>NUCLEOTIDE SEQUENCE</scope>
    <source>
        <strain evidence="3">KCTC 13126</strain>
    </source>
</reference>
<proteinExistence type="predicted"/>
<accession>A0A934RUN0</accession>
<dbReference type="RefSeq" id="WP_200354962.1">
    <property type="nucleotide sequence ID" value="NZ_JAENIL010000011.1"/>
</dbReference>
<dbReference type="Proteomes" id="UP000617628">
    <property type="component" value="Unassembled WGS sequence"/>
</dbReference>